<evidence type="ECO:0000313" key="2">
    <source>
        <dbReference type="EMBL" id="KAJ5274573.1"/>
    </source>
</evidence>
<proteinExistence type="predicted"/>
<organism evidence="2 3">
    <name type="scientific">Penicillium chrysogenum</name>
    <name type="common">Penicillium notatum</name>
    <dbReference type="NCBI Taxonomy" id="5076"/>
    <lineage>
        <taxon>Eukaryota</taxon>
        <taxon>Fungi</taxon>
        <taxon>Dikarya</taxon>
        <taxon>Ascomycota</taxon>
        <taxon>Pezizomycotina</taxon>
        <taxon>Eurotiomycetes</taxon>
        <taxon>Eurotiomycetidae</taxon>
        <taxon>Eurotiales</taxon>
        <taxon>Aspergillaceae</taxon>
        <taxon>Penicillium</taxon>
        <taxon>Penicillium chrysogenum species complex</taxon>
    </lineage>
</organism>
<gene>
    <name evidence="2" type="ORF">N7505_003118</name>
</gene>
<comment type="caution">
    <text evidence="2">The sequence shown here is derived from an EMBL/GenBank/DDBJ whole genome shotgun (WGS) entry which is preliminary data.</text>
</comment>
<sequence>MELGLALTPILSVCRWSRNLSFTVIDLNVHDVRLDERARQCQLLYSQGHAQLLLTPQPMLIIFLAVPSTGSLTMVKLCMECDNVPSKQSAGMRETDPHLFSTDPHASAA</sequence>
<protein>
    <submittedName>
        <fullName evidence="2">Uncharacterized protein</fullName>
    </submittedName>
</protein>
<evidence type="ECO:0000313" key="3">
    <source>
        <dbReference type="Proteomes" id="UP001220256"/>
    </source>
</evidence>
<evidence type="ECO:0000256" key="1">
    <source>
        <dbReference type="SAM" id="MobiDB-lite"/>
    </source>
</evidence>
<reference evidence="2 3" key="1">
    <citation type="journal article" date="2023" name="IMA Fungus">
        <title>Comparative genomic study of the Penicillium genus elucidates a diverse pangenome and 15 lateral gene transfer events.</title>
        <authorList>
            <person name="Petersen C."/>
            <person name="Sorensen T."/>
            <person name="Nielsen M.R."/>
            <person name="Sondergaard T.E."/>
            <person name="Sorensen J.L."/>
            <person name="Fitzpatrick D.A."/>
            <person name="Frisvad J.C."/>
            <person name="Nielsen K.L."/>
        </authorList>
    </citation>
    <scope>NUCLEOTIDE SEQUENCE [LARGE SCALE GENOMIC DNA]</scope>
    <source>
        <strain evidence="2 3">IBT 3361</strain>
    </source>
</reference>
<feature type="region of interest" description="Disordered" evidence="1">
    <location>
        <begin position="86"/>
        <end position="109"/>
    </location>
</feature>
<dbReference type="EMBL" id="JAPVEB010000002">
    <property type="protein sequence ID" value="KAJ5274573.1"/>
    <property type="molecule type" value="Genomic_DNA"/>
</dbReference>
<dbReference type="Proteomes" id="UP001220256">
    <property type="component" value="Unassembled WGS sequence"/>
</dbReference>
<keyword evidence="3" id="KW-1185">Reference proteome</keyword>
<accession>A0ABQ8WPD3</accession>
<name>A0ABQ8WPD3_PENCH</name>